<dbReference type="AlphaFoldDB" id="A0AAD7S5A4"/>
<dbReference type="Proteomes" id="UP001221898">
    <property type="component" value="Unassembled WGS sequence"/>
</dbReference>
<accession>A0AAD7S5A4</accession>
<evidence type="ECO:0000313" key="3">
    <source>
        <dbReference type="Proteomes" id="UP001221898"/>
    </source>
</evidence>
<feature type="region of interest" description="Disordered" evidence="1">
    <location>
        <begin position="30"/>
        <end position="55"/>
    </location>
</feature>
<evidence type="ECO:0000256" key="1">
    <source>
        <dbReference type="SAM" id="MobiDB-lite"/>
    </source>
</evidence>
<protein>
    <submittedName>
        <fullName evidence="2">Uncharacterized protein</fullName>
    </submittedName>
</protein>
<feature type="region of interest" description="Disordered" evidence="1">
    <location>
        <begin position="91"/>
        <end position="128"/>
    </location>
</feature>
<comment type="caution">
    <text evidence="2">The sequence shown here is derived from an EMBL/GenBank/DDBJ whole genome shotgun (WGS) entry which is preliminary data.</text>
</comment>
<gene>
    <name evidence="2" type="ORF">AAFF_G00039970</name>
</gene>
<organism evidence="2 3">
    <name type="scientific">Aldrovandia affinis</name>
    <dbReference type="NCBI Taxonomy" id="143900"/>
    <lineage>
        <taxon>Eukaryota</taxon>
        <taxon>Metazoa</taxon>
        <taxon>Chordata</taxon>
        <taxon>Craniata</taxon>
        <taxon>Vertebrata</taxon>
        <taxon>Euteleostomi</taxon>
        <taxon>Actinopterygii</taxon>
        <taxon>Neopterygii</taxon>
        <taxon>Teleostei</taxon>
        <taxon>Notacanthiformes</taxon>
        <taxon>Halosauridae</taxon>
        <taxon>Aldrovandia</taxon>
    </lineage>
</organism>
<dbReference type="EMBL" id="JAINUG010000120">
    <property type="protein sequence ID" value="KAJ8395046.1"/>
    <property type="molecule type" value="Genomic_DNA"/>
</dbReference>
<evidence type="ECO:0000313" key="2">
    <source>
        <dbReference type="EMBL" id="KAJ8395046.1"/>
    </source>
</evidence>
<keyword evidence="3" id="KW-1185">Reference proteome</keyword>
<reference evidence="2" key="1">
    <citation type="journal article" date="2023" name="Science">
        <title>Genome structures resolve the early diversification of teleost fishes.</title>
        <authorList>
            <person name="Parey E."/>
            <person name="Louis A."/>
            <person name="Montfort J."/>
            <person name="Bouchez O."/>
            <person name="Roques C."/>
            <person name="Iampietro C."/>
            <person name="Lluch J."/>
            <person name="Castinel A."/>
            <person name="Donnadieu C."/>
            <person name="Desvignes T."/>
            <person name="Floi Bucao C."/>
            <person name="Jouanno E."/>
            <person name="Wen M."/>
            <person name="Mejri S."/>
            <person name="Dirks R."/>
            <person name="Jansen H."/>
            <person name="Henkel C."/>
            <person name="Chen W.J."/>
            <person name="Zahm M."/>
            <person name="Cabau C."/>
            <person name="Klopp C."/>
            <person name="Thompson A.W."/>
            <person name="Robinson-Rechavi M."/>
            <person name="Braasch I."/>
            <person name="Lecointre G."/>
            <person name="Bobe J."/>
            <person name="Postlethwait J.H."/>
            <person name="Berthelot C."/>
            <person name="Roest Crollius H."/>
            <person name="Guiguen Y."/>
        </authorList>
    </citation>
    <scope>NUCLEOTIDE SEQUENCE</scope>
    <source>
        <strain evidence="2">NC1722</strain>
    </source>
</reference>
<proteinExistence type="predicted"/>
<name>A0AAD7S5A4_9TELE</name>
<sequence>MQTGGLPEYAPLRRVTAALQRSAFFGGCDGRRPLGRLEPSRSAWPLSVSSTHRNGTAGLKQLRQPLSPPLIRLQAQIRPGVKLRQIEHRGAEERCTRAARTGRLSARSEEQSGAEPGSAALGQNFKHI</sequence>